<name>A0A543PME2_9MICO</name>
<dbReference type="Proteomes" id="UP000320085">
    <property type="component" value="Unassembled WGS sequence"/>
</dbReference>
<feature type="transmembrane region" description="Helical" evidence="1">
    <location>
        <begin position="381"/>
        <end position="399"/>
    </location>
</feature>
<evidence type="ECO:0008006" key="4">
    <source>
        <dbReference type="Google" id="ProtNLM"/>
    </source>
</evidence>
<accession>A0A543PME2</accession>
<sequence length="413" mass="45830">MDSFRHWGSKAIAPTVSARPYWWILPLLIYTIFRAINVLMISLASQSEVIPASQDLESLGYFVTKAGPAPPGYLTTVTNWDGQWYWQIAEYGYPDRLPRNSSGQVIQNEFAFFPLFPILARALMSASGLSFPIVATTMSILLGAVCTLLLYRIVLRNQSDTLGALIAATCLSAFTCAPVFLIAYTDPLALTFVLLILAAVLRRKLAWAALLLMALAFTRNIVAAFAFFFAVLALIEWRRRRGQQRFVGYMLLSAWSASLTLAWPTVVALKTGEAGAYLVSQQAWVTDIALIAPMRFIQRYADVLGGPLTATVLAIAWIALVLRLVTIGQPDTTLRMWSLTYSAYILMATNWSPNGLRYYLLALPVCWPLATTELSSRRARVAGTAALALLGLLTQWWWIRYVLTHSVEGMSIP</sequence>
<feature type="transmembrane region" description="Helical" evidence="1">
    <location>
        <begin position="303"/>
        <end position="322"/>
    </location>
</feature>
<feature type="transmembrane region" description="Helical" evidence="1">
    <location>
        <begin position="162"/>
        <end position="185"/>
    </location>
</feature>
<evidence type="ECO:0000313" key="3">
    <source>
        <dbReference type="Proteomes" id="UP000320085"/>
    </source>
</evidence>
<feature type="transmembrane region" description="Helical" evidence="1">
    <location>
        <begin position="246"/>
        <end position="269"/>
    </location>
</feature>
<protein>
    <recommendedName>
        <fullName evidence="4">Mannosyltransferase PIG-V</fullName>
    </recommendedName>
</protein>
<proteinExistence type="predicted"/>
<keyword evidence="1" id="KW-1133">Transmembrane helix</keyword>
<dbReference type="EMBL" id="VFQF01000003">
    <property type="protein sequence ID" value="TQN45234.1"/>
    <property type="molecule type" value="Genomic_DNA"/>
</dbReference>
<feature type="transmembrane region" description="Helical" evidence="1">
    <location>
        <begin position="205"/>
        <end position="234"/>
    </location>
</feature>
<gene>
    <name evidence="2" type="ORF">FHX52_4470</name>
</gene>
<feature type="transmembrane region" description="Helical" evidence="1">
    <location>
        <begin position="20"/>
        <end position="44"/>
    </location>
</feature>
<keyword evidence="1" id="KW-0472">Membrane</keyword>
<dbReference type="AlphaFoldDB" id="A0A543PME2"/>
<keyword evidence="1" id="KW-0812">Transmembrane</keyword>
<evidence type="ECO:0000256" key="1">
    <source>
        <dbReference type="SAM" id="Phobius"/>
    </source>
</evidence>
<feature type="transmembrane region" description="Helical" evidence="1">
    <location>
        <begin position="129"/>
        <end position="150"/>
    </location>
</feature>
<organism evidence="2 3">
    <name type="scientific">Humibacillus xanthopallidus</name>
    <dbReference type="NCBI Taxonomy" id="412689"/>
    <lineage>
        <taxon>Bacteria</taxon>
        <taxon>Bacillati</taxon>
        <taxon>Actinomycetota</taxon>
        <taxon>Actinomycetes</taxon>
        <taxon>Micrococcales</taxon>
        <taxon>Intrasporangiaceae</taxon>
        <taxon>Humibacillus</taxon>
    </lineage>
</organism>
<reference evidence="2 3" key="1">
    <citation type="submission" date="2019-06" db="EMBL/GenBank/DDBJ databases">
        <title>Sequencing the genomes of 1000 actinobacteria strains.</title>
        <authorList>
            <person name="Klenk H.-P."/>
        </authorList>
    </citation>
    <scope>NUCLEOTIDE SEQUENCE [LARGE SCALE GENOMIC DNA]</scope>
    <source>
        <strain evidence="2 3">DSM 21776</strain>
    </source>
</reference>
<evidence type="ECO:0000313" key="2">
    <source>
        <dbReference type="EMBL" id="TQN45234.1"/>
    </source>
</evidence>
<comment type="caution">
    <text evidence="2">The sequence shown here is derived from an EMBL/GenBank/DDBJ whole genome shotgun (WGS) entry which is preliminary data.</text>
</comment>